<dbReference type="InterPro" id="IPR016024">
    <property type="entry name" value="ARM-type_fold"/>
</dbReference>
<dbReference type="GO" id="GO:0032012">
    <property type="term" value="P:regulation of ARF protein signal transduction"/>
    <property type="evidence" value="ECO:0007669"/>
    <property type="project" value="InterPro"/>
</dbReference>
<dbReference type="EMBL" id="JAKJXP020000035">
    <property type="protein sequence ID" value="KAK7752792.1"/>
    <property type="molecule type" value="Genomic_DNA"/>
</dbReference>
<keyword evidence="4" id="KW-0472">Membrane</keyword>
<dbReference type="InterPro" id="IPR015403">
    <property type="entry name" value="Mon2/Sec7/BIG1-like_HDS"/>
</dbReference>
<dbReference type="SUPFAM" id="SSF48425">
    <property type="entry name" value="Sec7 domain"/>
    <property type="match status" value="1"/>
</dbReference>
<dbReference type="GO" id="GO:0015031">
    <property type="term" value="P:protein transport"/>
    <property type="evidence" value="ECO:0007669"/>
    <property type="project" value="UniProtKB-KW"/>
</dbReference>
<dbReference type="InterPro" id="IPR046455">
    <property type="entry name" value="Sec7/BIG1-like_C"/>
</dbReference>
<feature type="domain" description="SEC7" evidence="7">
    <location>
        <begin position="634"/>
        <end position="822"/>
    </location>
</feature>
<evidence type="ECO:0000256" key="2">
    <source>
        <dbReference type="ARBA" id="ARBA00022490"/>
    </source>
</evidence>
<gene>
    <name evidence="8" type="primary">SEC7</name>
    <name evidence="8" type="ORF">SLS62_005344</name>
</gene>
<name>A0AAN9YSD4_9PEZI</name>
<dbReference type="FunFam" id="1.10.1000.11:FF:000003">
    <property type="entry name" value="Brefeldin A-inhibited guanine nucleotide-exchange protein 1"/>
    <property type="match status" value="1"/>
</dbReference>
<evidence type="ECO:0000313" key="8">
    <source>
        <dbReference type="EMBL" id="KAK7752792.1"/>
    </source>
</evidence>
<protein>
    <submittedName>
        <fullName evidence="8">Guanine nucleotide exchange protein for ADP-robosylation factor</fullName>
    </submittedName>
</protein>
<evidence type="ECO:0000256" key="5">
    <source>
        <dbReference type="ARBA" id="ARBA00060451"/>
    </source>
</evidence>
<evidence type="ECO:0000256" key="3">
    <source>
        <dbReference type="ARBA" id="ARBA00022927"/>
    </source>
</evidence>
<feature type="compositionally biased region" description="Polar residues" evidence="6">
    <location>
        <begin position="203"/>
        <end position="219"/>
    </location>
</feature>
<feature type="compositionally biased region" description="Polar residues" evidence="6">
    <location>
        <begin position="1563"/>
        <end position="1581"/>
    </location>
</feature>
<dbReference type="InterPro" id="IPR035999">
    <property type="entry name" value="Sec7_dom_sf"/>
</dbReference>
<reference evidence="8 9" key="1">
    <citation type="submission" date="2024-02" db="EMBL/GenBank/DDBJ databases">
        <title>De novo assembly and annotation of 12 fungi associated with fruit tree decline syndrome in Ontario, Canada.</title>
        <authorList>
            <person name="Sulman M."/>
            <person name="Ellouze W."/>
            <person name="Ilyukhin E."/>
        </authorList>
    </citation>
    <scope>NUCLEOTIDE SEQUENCE [LARGE SCALE GENOMIC DNA]</scope>
    <source>
        <strain evidence="8 9">M11/M66-122</strain>
    </source>
</reference>
<dbReference type="Pfam" id="PF01369">
    <property type="entry name" value="Sec7"/>
    <property type="match status" value="1"/>
</dbReference>
<dbReference type="SUPFAM" id="SSF48371">
    <property type="entry name" value="ARM repeat"/>
    <property type="match status" value="2"/>
</dbReference>
<dbReference type="PANTHER" id="PTHR10663:SF375">
    <property type="entry name" value="LD29171P"/>
    <property type="match status" value="1"/>
</dbReference>
<dbReference type="PANTHER" id="PTHR10663">
    <property type="entry name" value="GUANYL-NUCLEOTIDE EXCHANGE FACTOR"/>
    <property type="match status" value="1"/>
</dbReference>
<feature type="compositionally biased region" description="Low complexity" evidence="6">
    <location>
        <begin position="586"/>
        <end position="597"/>
    </location>
</feature>
<keyword evidence="2" id="KW-0963">Cytoplasm</keyword>
<feature type="region of interest" description="Disordered" evidence="6">
    <location>
        <begin position="514"/>
        <end position="533"/>
    </location>
</feature>
<dbReference type="InterPro" id="IPR000904">
    <property type="entry name" value="Sec7_dom"/>
</dbReference>
<dbReference type="Pfam" id="PF09324">
    <property type="entry name" value="Sec7-like_HDS"/>
    <property type="match status" value="1"/>
</dbReference>
<proteinExistence type="predicted"/>
<keyword evidence="1" id="KW-0813">Transport</keyword>
<feature type="compositionally biased region" description="Basic and acidic residues" evidence="6">
    <location>
        <begin position="259"/>
        <end position="270"/>
    </location>
</feature>
<dbReference type="GO" id="GO:0005085">
    <property type="term" value="F:guanyl-nucleotide exchange factor activity"/>
    <property type="evidence" value="ECO:0007669"/>
    <property type="project" value="InterPro"/>
</dbReference>
<evidence type="ECO:0000256" key="4">
    <source>
        <dbReference type="ARBA" id="ARBA00023136"/>
    </source>
</evidence>
<keyword evidence="9" id="KW-1185">Reference proteome</keyword>
<dbReference type="Pfam" id="PF12783">
    <property type="entry name" value="Sec7-like_HUS"/>
    <property type="match status" value="1"/>
</dbReference>
<feature type="region of interest" description="Disordered" evidence="6">
    <location>
        <begin position="1859"/>
        <end position="1890"/>
    </location>
</feature>
<accession>A0AAN9YSD4</accession>
<evidence type="ECO:0000313" key="9">
    <source>
        <dbReference type="Proteomes" id="UP001320420"/>
    </source>
</evidence>
<evidence type="ECO:0000256" key="1">
    <source>
        <dbReference type="ARBA" id="ARBA00022448"/>
    </source>
</evidence>
<feature type="region of interest" description="Disordered" evidence="6">
    <location>
        <begin position="1559"/>
        <end position="1588"/>
    </location>
</feature>
<dbReference type="PROSITE" id="PS50190">
    <property type="entry name" value="SEC7"/>
    <property type="match status" value="1"/>
</dbReference>
<feature type="compositionally biased region" description="Basic and acidic residues" evidence="6">
    <location>
        <begin position="1040"/>
        <end position="1051"/>
    </location>
</feature>
<organism evidence="8 9">
    <name type="scientific">Diatrype stigma</name>
    <dbReference type="NCBI Taxonomy" id="117547"/>
    <lineage>
        <taxon>Eukaryota</taxon>
        <taxon>Fungi</taxon>
        <taxon>Dikarya</taxon>
        <taxon>Ascomycota</taxon>
        <taxon>Pezizomycotina</taxon>
        <taxon>Sordariomycetes</taxon>
        <taxon>Xylariomycetidae</taxon>
        <taxon>Xylariales</taxon>
        <taxon>Diatrypaceae</taxon>
        <taxon>Diatrype</taxon>
    </lineage>
</organism>
<dbReference type="InterPro" id="IPR032629">
    <property type="entry name" value="DCB_dom"/>
</dbReference>
<dbReference type="CDD" id="cd00171">
    <property type="entry name" value="Sec7"/>
    <property type="match status" value="1"/>
</dbReference>
<dbReference type="Gene3D" id="1.10.220.20">
    <property type="match status" value="1"/>
</dbReference>
<dbReference type="Proteomes" id="UP001320420">
    <property type="component" value="Unassembled WGS sequence"/>
</dbReference>
<sequence>MTSLVFVVSPLEAIAASKEAQRNKKLAELAETALKAIKEGGSQSPEPDVIFAPLQLATKSGNPQLINIALDSIQKLISSAYFSVHVTTGATQEDGTEQAPMIDRAIDTICDCFQGETTPVDVQRHIVQALLAAVLNDKIVVHGAGLLKAVRQVYNVFLLSRSTENQQAAQGTLTQMVGMVFERVKTRLHMREARANLGKLKRSSSNVTFDPSESAQGENGESAENEATDSLNGDAAPDDSSIAAEESALPNGSGGPKLTLKDLEHRKSFDDSNLGDGPTMVTQLKSPKKRTKSVSENAHTDASSEETTGSAEAEDEVYIRDAYLVFRSFCNLSTKVLPSDQLYDVRGQPMRSKLISLHLIRTLLNNHIHLFTSPLCTITNTKNNEPTSFLQAIKYYLCLSITRNGASSVDKVFEVCCEIFWLMLKFMRAPFKKEIEVFLNEIYLALLARRTAPLSQKLYFVSILNRFCGDPRGLVETYLNYDCDSEVDNLFQTVIEDLSRYASASVSVTAAQEQAYEEKNSSPNSTSEWQLKGMLPPPLNMRDIAPPVEPESEVPKEYILKRSALETLVEALRSLVNWAVAGRTDISGGSSDGAARGSADEIRDSIDPSVGDSTSRLETPIPPSTPIVEDDPAQLEKEKARKTALTKAIQQFNFKPKKGIKLLIQEGFIPSDSPEDIARFLIREDRLDKAQLGEYLGEGEPKYIEIMHAFVDTMDFTKRRFVDSLRQFLQSFRLPGEAQKIDRFMLKFANRYVMGNPNAFANADTAYVLAYSVILLNTDLHSSKIARRMTKEDFIKNNRGINDNADLPDEYLIGIYDEIAGNEIVLKSEREAAAAAGNLPAQQSSGFAAGLGQALSNVGRDLQREAYVAQSEEISLRSEQLFKTLFKNQRRNAAKAGIRFIPATSFRHVGPMFDVTWMSLFSALSSQMQKAQNLEVSKLCLEGMKQATKIACLFDLATPREAFMSALKNATNLNNPQEILAKHVEALRVILELGQTEGNYMKDSWKDILMCVSQLDRLQLITGGVDEGAIPDVSKARFMPPERSHTVDSRKSTASSRRRNTGSRGFSTEIALESRSDEVIKSVDRIFSNTATLNGEAIVHFARALTEVSWDEIKVSGSNDSPRTYSLQKIVEISYYNMTRVRFEWTNIWAVFGEHFNKVGCHINTAIVYFALDSLRQLSMRFMEIEELPGFKFQKDFLKPFEHVMANSNNLTVKDMALRCLIQMIQARGENIRSGWRTMFGVFTVAARDPNEAIVNLAYDNVTLVYRTRFGVVISQGAFTDLIVCLTEFSKNIKFQKKSLQAMETLKSIIPRMLKTPECPLSHKYSGADGNAQKSADILTRQQSGGTSLEEGFWFPILFAFHDVLMTGEDLEVRSNALNYFFEALLRYGGDFPPDFWDILWRQQLYPIFMVLRSRPEMSNALNHEELSVWLSTTMIQALRNMIILFTHYFDALEYMLDRFLELLALCILQENDTIARIGSNCLQQLILQNVAKFNEGHWSKIVGAFCELFERTTAYQLFAAATLNAPASTVLSPQQNGLGFDIPFTPTSDVAPEENSLAINGADTNGAPSGSEPATAQSPNPDDEALRTPAASAPLEDYKPTSSLQQQPVVVTAARRRFFNRIISRCVLQLLMIETVNELFSNDAVYAQIPSTELLRLMALLKKSFLFARRFNNDKDLRMRLWREGFMKQPPNLLKQESGSAATYIQILFRMFADTSPTRAESRPEVERALVPLCKDIIRGFLALEAESQHRNIVAWRPVVVEVLEGYATWPEREFRHHLTGLYPLVVELLGKDISPDLRVALLAVLRRVGEVALGIDTMGSMSILLTPGGSGGSGPAARRQSVASIIVPTTAAAAEAGEGAGAGASANLDQEVRPSGEEEGEVGLRMVR</sequence>
<dbReference type="FunFam" id="1.10.220.20:FF:000002">
    <property type="entry name" value="Brefeldin A-inhibited guanine nucleotide-exchange protein 1"/>
    <property type="match status" value="1"/>
</dbReference>
<dbReference type="Pfam" id="PF16213">
    <property type="entry name" value="DCB"/>
    <property type="match status" value="1"/>
</dbReference>
<feature type="region of interest" description="Disordered" evidence="6">
    <location>
        <begin position="1040"/>
        <end position="1064"/>
    </location>
</feature>
<evidence type="ECO:0000256" key="6">
    <source>
        <dbReference type="SAM" id="MobiDB-lite"/>
    </source>
</evidence>
<dbReference type="Pfam" id="PF20252">
    <property type="entry name" value="BIG2_C"/>
    <property type="match status" value="1"/>
</dbReference>
<dbReference type="InterPro" id="IPR032691">
    <property type="entry name" value="Mon2/Sec7/BIG1-like_HUS"/>
</dbReference>
<dbReference type="SMART" id="SM00222">
    <property type="entry name" value="Sec7"/>
    <property type="match status" value="1"/>
</dbReference>
<dbReference type="InterPro" id="IPR023394">
    <property type="entry name" value="Sec7_C_sf"/>
</dbReference>
<comment type="caution">
    <text evidence="8">The sequence shown here is derived from an EMBL/GenBank/DDBJ whole genome shotgun (WGS) entry which is preliminary data.</text>
</comment>
<evidence type="ECO:0000259" key="7">
    <source>
        <dbReference type="PROSITE" id="PS50190"/>
    </source>
</evidence>
<keyword evidence="3" id="KW-0653">Protein transport</keyword>
<comment type="subcellular location">
    <subcellularLocation>
        <location evidence="5">Cytoplasmic vesicle</location>
        <location evidence="5">COPI-coated vesicle membrane</location>
    </subcellularLocation>
</comment>
<feature type="region of interest" description="Disordered" evidence="6">
    <location>
        <begin position="195"/>
        <end position="312"/>
    </location>
</feature>
<dbReference type="Gene3D" id="1.10.1000.11">
    <property type="entry name" value="Arf Nucleotide-binding Site Opener,domain 2"/>
    <property type="match status" value="1"/>
</dbReference>
<dbReference type="GO" id="GO:0030663">
    <property type="term" value="C:COPI-coated vesicle membrane"/>
    <property type="evidence" value="ECO:0007669"/>
    <property type="project" value="UniProtKB-SubCell"/>
</dbReference>
<feature type="region of interest" description="Disordered" evidence="6">
    <location>
        <begin position="586"/>
        <end position="634"/>
    </location>
</feature>